<gene>
    <name evidence="4" type="ORF">N0V93_002963</name>
</gene>
<feature type="transmembrane region" description="Helical" evidence="2">
    <location>
        <begin position="1418"/>
        <end position="1441"/>
    </location>
</feature>
<dbReference type="OrthoDB" id="2582433at2759"/>
<reference evidence="4" key="1">
    <citation type="submission" date="2022-10" db="EMBL/GenBank/DDBJ databases">
        <title>Tapping the CABI collections for fungal endophytes: first genome assemblies for Collariella, Neodidymelliopsis, Ascochyta clinopodiicola, Didymella pomorum, Didymosphaeria variabile, Neocosmospora piperis and Neocucurbitaria cava.</title>
        <authorList>
            <person name="Hill R."/>
        </authorList>
    </citation>
    <scope>NUCLEOTIDE SEQUENCE</scope>
    <source>
        <strain evidence="4">IMI 355082</strain>
    </source>
</reference>
<dbReference type="SUPFAM" id="SSF53756">
    <property type="entry name" value="UDP-Glycosyltransferase/glycogen phosphorylase"/>
    <property type="match status" value="1"/>
</dbReference>
<keyword evidence="2" id="KW-1133">Transmembrane helix</keyword>
<feature type="transmembrane region" description="Helical" evidence="2">
    <location>
        <begin position="932"/>
        <end position="956"/>
    </location>
</feature>
<feature type="transmembrane region" description="Helical" evidence="2">
    <location>
        <begin position="1060"/>
        <end position="1079"/>
    </location>
</feature>
<feature type="transmembrane region" description="Helical" evidence="2">
    <location>
        <begin position="1000"/>
        <end position="1023"/>
    </location>
</feature>
<keyword evidence="5" id="KW-1185">Reference proteome</keyword>
<feature type="transmembrane region" description="Helical" evidence="2">
    <location>
        <begin position="1035"/>
        <end position="1054"/>
    </location>
</feature>
<feature type="transmembrane region" description="Helical" evidence="2">
    <location>
        <begin position="1333"/>
        <end position="1354"/>
    </location>
</feature>
<dbReference type="Pfam" id="PF13692">
    <property type="entry name" value="Glyco_trans_1_4"/>
    <property type="match status" value="1"/>
</dbReference>
<evidence type="ECO:0000313" key="4">
    <source>
        <dbReference type="EMBL" id="KAJ4393748.1"/>
    </source>
</evidence>
<accession>A0A9W9CZJ6</accession>
<evidence type="ECO:0000256" key="2">
    <source>
        <dbReference type="SAM" id="Phobius"/>
    </source>
</evidence>
<comment type="caution">
    <text evidence="4">The sequence shown here is derived from an EMBL/GenBank/DDBJ whole genome shotgun (WGS) entry which is preliminary data.</text>
</comment>
<dbReference type="Gene3D" id="3.40.50.2000">
    <property type="entry name" value="Glycogen Phosphorylase B"/>
    <property type="match status" value="1"/>
</dbReference>
<dbReference type="InterPro" id="IPR022622">
    <property type="entry name" value="DUF3492"/>
</dbReference>
<protein>
    <recommendedName>
        <fullName evidence="3">DUF3492 domain-containing protein</fullName>
    </recommendedName>
</protein>
<feature type="transmembrane region" description="Helical" evidence="2">
    <location>
        <begin position="1270"/>
        <end position="1289"/>
    </location>
</feature>
<proteinExistence type="predicted"/>
<name>A0A9W9CZJ6_9PEZI</name>
<keyword evidence="2" id="KW-0812">Transmembrane</keyword>
<keyword evidence="2" id="KW-0472">Membrane</keyword>
<sequence length="2952" mass="334913">MASFFQPLLTTNLGEQTCDGPHWRIYCNSIIPSDQRLVYSYQWFTFILAIVALGVPTVLAISDRSAYAFRSWRRRRKSKNKTGILERTKRMDPAPCVDLSTVQSFAVFGKESPIPNFGKLNAEHDLLVVALPFLKDAAALDDIDQGSFSETSSTIADVPLPTPVLGLVDSQDLGIETVPDFSPSTTVDFLFRVHSENSVVGLVLDVGLLGDSAVLIIPEILVGLTKLQVPVILKCHHDSSILTTVNFKFISGLIIENAAIMEDGTRRDYFRSIALREVMDKVADQRLERPKFFVGFFDRWHVRPSAAVIRRAVKLSDHYAAVLEHCQLLSPLETEGYPGKQPVSLSAFEYLRKPETAELQSSWMQRNRITHVGNGRRDSVEKVASLPFGDLQQIIPEIDELLKPMALPEDLAALRSERPIKISPPDYVAYAPTREDFWERTSQGEQISFYGCVPLLSEPTPSQHEAILDSQIHLRTLKMLQRASDAEVTKLIEAYQQFPKSSKYWVLVQGLVNGLKSQKVFIYKGLGSGFTLPDNAAEFWGVSAVHKVSHDQMYRDSTMTGEIDMFISRRCPSDVSTILHTWFAHHDVPRLERYEEELQFERILSPPEEEEGDPVTLPLSIRHQIENATPAETLFLLEQIKVSEMTHHFKHGIEELCRAVLIDQSSLASWNKAASHGFLSGGEPMEALLRRRLQEFVRLGALRLPTVENLLQLFQVVNKIVVDALYNGDREKLNTMTDSLLHAFDPWNSWTSCEYVDVNADLFALLFFSALRSGAFEDVYIETTDRCPFFLSQPDQAAVFSELWALGSSCEAYFGMLPRDLGEIIYARYREFLEEHPPPAGFKDKKIMTAFAKPDPGAVQAAQVEMDPDGPSRKGFDMSKTVNTFRKRFAEFGALSIFCLPAIIDILLLTFLGRGLFMTAWMGTEHLTAACYALLMALLISAGVTGWVGSIGNYYICNYAYDSMIYFHVQRLSGGFILTTIVAIVGFIIFAFRMDVVSGVVFFLYLIAISMYLNILGVMATMHQNGSPLTSGRTVLWRTIPVFFLAPLLSTFFPDYDLQIYLPTAYFFLVLILIQYRALCHEWSTWLDKVPRVGEKDVLSWANAKQEAETARAASATPNNGKGEAAVVKSEENVSPEVKKKLALLAFRREVEAYSQGVFGLGATKRADPVVVRVAKGMPFLDWLLKKDDPARPRADTLTPAWFGQVNQALKTQEQMTQGLKEHDIFFLFRYAKCDIGVSVGLFLVALMDRWVSLVMSAQFSQISVFIDNSARYAICFAILYFCSAVMTLDGTLQKYWSGNYNLSDVKLTSLDHAKTVEKEWEGRRRKKYLNALYEYSHSLIFCLGFSAILLWIFCDDPNVIITFYTYVIAYTGVMLFQFNRCFTTDVGYHTVAILSSACFGFVVGCTMHGVFGEGAPFYTDVIALNVASISAASSTTFFVWKDLHIQKPKTNKKRTANNAATCWTQPRLSNPSMAVSETAEVVPWKNLPGNKINVDTRAVIAERIPELLRLAISQPNSHAQNAIWSEDVIKEALEMWKAGRIELNLSTRTAFIDRGFGSSMSFSRYDGTILEISTGYLLDDEVDVPTWQPLLAYFVTEAILFHIARAIFQMDRQRAIQAEHFLHETEQLSRRIDFELSTSDLPTLLEIQRKTNLKIMKHLCLGIHVDTKWSELPPFVREVIMCRILGDPVSVSRDLHVWIAKHSIDLQTSDFHLEIALTIFEKTQEREHVNAEYSLETGAAPIAKSELHCSPVKVGRSKFGFFHSVLSALLSVPLAMTKWIGILTGAGSDVERELWYNLRYWYARGPILWILLSFWRICWFFKNIWVYLLLIYHRKNLVRMYRLAKKGATRSLIKDRIVIEQPRKIITGFASRNEQNSITLEIFDKSLSTRPTDVEPVSTAIYDDFFRLASRQDKSIGGNKKTNPHVYSTYFYAERSRSRWPSYKEVVDGENFKRCFYDKYGRVTHGVMVFGAKEYEFTYSYKSSPKNSHEILRAEFKLANIPASDSFAVYWGVPLRADVGAKLDWVPSDRICRVVRRIGQKMYTTTSNYAHRRDPTMVTVLEDGDVRSLISQPPLVFPEEDIMQKRPSDVAFENDDLFIRHHRDDVRRIRKYSGRVKSLSTILNPGAWSYFRKKKIYTTVPTWWLRTELWNNWLKSNSLDGITACWMDELILREEPTLHKYWSYRSTGRLTSAKIELDENIEQIVAAIEIEKDVSEVCMLPIKAADLYAMGLGKDANQMTTRPEDCFKDTQDRISVIFNDVGCWPEAPGGVSNCRRDLVNGHSTIRNHVLAESANEYGIPRFQIEKNVQSLKILPLWGLDGKTPSHGVIDNLLQSEVDRKINDTEVNRDIIGTFVPILKQFVKGARSRQVNRADLLHYSNVMLTMFKYFEHKDYNATWNSKEVAGAWAEAWLESYDQPNIMDPSEWFELSRPTMTDFRDAMAIYKSYFFIFSVQTPENCPQVFQSTHHGISSLFGMLLKYKRGTTFGIWDHAILWRECCLNISPAQCELSIPVQTMLLAGIGLATRLAYFHADVILPCTSFFNPIWEADLGTDRGQVNHRNQFRRKIDPIVNGVGNMDAFEPVDKVRTEVPTVIMLSNVQFIKDVRTAVLAADVIINKFGFKDYRLVVYGAQDREPQYTIDIVKLIQQCKMSDKVILGGFGRPQEVLKDAWLFMNSSLSEGLPLAIAEAALAGVPIVATAVGATALVLTDPDDTAQKYGEVVPPNDPVALARAQISLLSMVGPWSKFTGEVGKKDSVPASLTLPDVIQPSDVEWLTRRMYEKADFRREVGMMSRGVVLKGFHGKRYLREHEQMYWVQWHMARMRADEALMAPSNRSFRFGAPVPLRYSDVSEEELWAETEDVGVLDVTQRRGIAHEPRDVEAGRIDGRGSQNSGLALMTRKKSIRWQEFPPSTRGSFLSVSTYDGKRLSKLPRRPWVESRTPSYVSSRDAV</sequence>
<feature type="transmembrane region" description="Helical" evidence="2">
    <location>
        <begin position="889"/>
        <end position="912"/>
    </location>
</feature>
<feature type="transmembrane region" description="Helical" evidence="2">
    <location>
        <begin position="43"/>
        <end position="69"/>
    </location>
</feature>
<dbReference type="PANTHER" id="PTHR12526">
    <property type="entry name" value="GLYCOSYLTRANSFERASE"/>
    <property type="match status" value="1"/>
</dbReference>
<organism evidence="4 5">
    <name type="scientific">Gnomoniopsis smithogilvyi</name>
    <dbReference type="NCBI Taxonomy" id="1191159"/>
    <lineage>
        <taxon>Eukaryota</taxon>
        <taxon>Fungi</taxon>
        <taxon>Dikarya</taxon>
        <taxon>Ascomycota</taxon>
        <taxon>Pezizomycotina</taxon>
        <taxon>Sordariomycetes</taxon>
        <taxon>Sordariomycetidae</taxon>
        <taxon>Diaporthales</taxon>
        <taxon>Gnomoniaceae</taxon>
        <taxon>Gnomoniopsis</taxon>
    </lineage>
</organism>
<dbReference type="Pfam" id="PF11997">
    <property type="entry name" value="DUF3492"/>
    <property type="match status" value="1"/>
</dbReference>
<feature type="transmembrane region" description="Helical" evidence="2">
    <location>
        <begin position="1236"/>
        <end position="1258"/>
    </location>
</feature>
<evidence type="ECO:0000256" key="1">
    <source>
        <dbReference type="SAM" id="MobiDB-lite"/>
    </source>
</evidence>
<feature type="transmembrane region" description="Helical" evidence="2">
    <location>
        <begin position="976"/>
        <end position="994"/>
    </location>
</feature>
<dbReference type="PANTHER" id="PTHR12526:SF630">
    <property type="entry name" value="GLYCOSYLTRANSFERASE"/>
    <property type="match status" value="1"/>
</dbReference>
<dbReference type="EMBL" id="JAPEVB010000002">
    <property type="protein sequence ID" value="KAJ4393748.1"/>
    <property type="molecule type" value="Genomic_DNA"/>
</dbReference>
<feature type="transmembrane region" description="Helical" evidence="2">
    <location>
        <begin position="1391"/>
        <end position="1412"/>
    </location>
</feature>
<feature type="region of interest" description="Disordered" evidence="1">
    <location>
        <begin position="1110"/>
        <end position="1130"/>
    </location>
</feature>
<evidence type="ECO:0000313" key="5">
    <source>
        <dbReference type="Proteomes" id="UP001140453"/>
    </source>
</evidence>
<feature type="transmembrane region" description="Helical" evidence="2">
    <location>
        <begin position="1808"/>
        <end position="1833"/>
    </location>
</feature>
<feature type="domain" description="DUF3492" evidence="3">
    <location>
        <begin position="2263"/>
        <end position="2553"/>
    </location>
</feature>
<dbReference type="Proteomes" id="UP001140453">
    <property type="component" value="Unassembled WGS sequence"/>
</dbReference>
<evidence type="ECO:0000259" key="3">
    <source>
        <dbReference type="Pfam" id="PF11997"/>
    </source>
</evidence>
<feature type="transmembrane region" description="Helical" evidence="2">
    <location>
        <begin position="1360"/>
        <end position="1379"/>
    </location>
</feature>